<sequence length="257" mass="27888">MKSPWMLLALTTALHAGEPVAPPAQTYTSHEVSSGWEFSLALYAPLMGLEGDIGVAGFAPNHVDIPFDDILDNLDGGLSGAFEARKDRWSITADAIWLKISASANPIADSYLRVSQEQIMASLSVGYEIYGDESTTIDLLAGAALNSLDVDMDLFTPNLPVTTRSGSGSQEWIDPFVGLRIRQQLGDRWSIYASGVYGGFDVSSDEYWQVLGGIGYRLTENTTIALAYRIIAVDYQQGGFVYDTETSGPNIGLIIRF</sequence>
<evidence type="ECO:0000313" key="2">
    <source>
        <dbReference type="Proteomes" id="UP001320876"/>
    </source>
</evidence>
<proteinExistence type="predicted"/>
<dbReference type="EMBL" id="JAPDDT010000003">
    <property type="protein sequence ID" value="MCW1923004.1"/>
    <property type="molecule type" value="Genomic_DNA"/>
</dbReference>
<accession>A0ABT3GHR6</accession>
<keyword evidence="2" id="KW-1185">Reference proteome</keyword>
<dbReference type="Proteomes" id="UP001320876">
    <property type="component" value="Unassembled WGS sequence"/>
</dbReference>
<protein>
    <recommendedName>
        <fullName evidence="3">Outer membrane protein beta-barrel domain-containing protein</fullName>
    </recommendedName>
</protein>
<comment type="caution">
    <text evidence="1">The sequence shown here is derived from an EMBL/GenBank/DDBJ whole genome shotgun (WGS) entry which is preliminary data.</text>
</comment>
<name>A0ABT3GHR6_9BACT</name>
<evidence type="ECO:0008006" key="3">
    <source>
        <dbReference type="Google" id="ProtNLM"/>
    </source>
</evidence>
<reference evidence="1 2" key="1">
    <citation type="submission" date="2022-10" db="EMBL/GenBank/DDBJ databases">
        <title>Luteolibacter arcticus strain CCTCC AB 2014275, whole genome shotgun sequencing project.</title>
        <authorList>
            <person name="Zhao G."/>
            <person name="Shen L."/>
        </authorList>
    </citation>
    <scope>NUCLEOTIDE SEQUENCE [LARGE SCALE GENOMIC DNA]</scope>
    <source>
        <strain evidence="1 2">CCTCC AB 2014275</strain>
    </source>
</reference>
<gene>
    <name evidence="1" type="ORF">OKA05_10610</name>
</gene>
<dbReference type="InterPro" id="IPR011250">
    <property type="entry name" value="OMP/PagP_B-barrel"/>
</dbReference>
<evidence type="ECO:0000313" key="1">
    <source>
        <dbReference type="EMBL" id="MCW1923004.1"/>
    </source>
</evidence>
<organism evidence="1 2">
    <name type="scientific">Luteolibacter arcticus</name>
    <dbReference type="NCBI Taxonomy" id="1581411"/>
    <lineage>
        <taxon>Bacteria</taxon>
        <taxon>Pseudomonadati</taxon>
        <taxon>Verrucomicrobiota</taxon>
        <taxon>Verrucomicrobiia</taxon>
        <taxon>Verrucomicrobiales</taxon>
        <taxon>Verrucomicrobiaceae</taxon>
        <taxon>Luteolibacter</taxon>
    </lineage>
</organism>
<dbReference type="RefSeq" id="WP_264487109.1">
    <property type="nucleotide sequence ID" value="NZ_JAPDDT010000003.1"/>
</dbReference>
<dbReference type="SUPFAM" id="SSF56925">
    <property type="entry name" value="OMPA-like"/>
    <property type="match status" value="1"/>
</dbReference>